<evidence type="ECO:0000256" key="5">
    <source>
        <dbReference type="ARBA" id="ARBA00022729"/>
    </source>
</evidence>
<evidence type="ECO:0000256" key="13">
    <source>
        <dbReference type="ARBA" id="ARBA00047558"/>
    </source>
</evidence>
<dbReference type="Pfam" id="PF13947">
    <property type="entry name" value="GUB_WAK_bind"/>
    <property type="match status" value="1"/>
</dbReference>
<dbReference type="Pfam" id="PF08488">
    <property type="entry name" value="WAK"/>
    <property type="match status" value="1"/>
</dbReference>
<dbReference type="PROSITE" id="PS01187">
    <property type="entry name" value="EGF_CA"/>
    <property type="match status" value="1"/>
</dbReference>
<keyword evidence="19" id="KW-1185">Reference proteome</keyword>
<evidence type="ECO:0000259" key="17">
    <source>
        <dbReference type="PROSITE" id="PS50011"/>
    </source>
</evidence>
<dbReference type="OrthoDB" id="4062651at2759"/>
<dbReference type="GO" id="GO:0005886">
    <property type="term" value="C:plasma membrane"/>
    <property type="evidence" value="ECO:0007669"/>
    <property type="project" value="TreeGrafter"/>
</dbReference>
<evidence type="ECO:0000313" key="19">
    <source>
        <dbReference type="Proteomes" id="UP000796880"/>
    </source>
</evidence>
<dbReference type="FunFam" id="1.10.510.10:FF:000084">
    <property type="entry name" value="Wall-associated receptor kinase 2"/>
    <property type="match status" value="1"/>
</dbReference>
<accession>A0A8K0H1V8</accession>
<feature type="domain" description="Protein kinase" evidence="17">
    <location>
        <begin position="411"/>
        <end position="684"/>
    </location>
</feature>
<evidence type="ECO:0000256" key="1">
    <source>
        <dbReference type="ARBA" id="ARBA00004479"/>
    </source>
</evidence>
<evidence type="ECO:0000256" key="9">
    <source>
        <dbReference type="ARBA" id="ARBA00022989"/>
    </source>
</evidence>
<dbReference type="AlphaFoldDB" id="A0A8K0H1V8"/>
<dbReference type="InterPro" id="IPR000719">
    <property type="entry name" value="Prot_kinase_dom"/>
</dbReference>
<keyword evidence="11" id="KW-1015">Disulfide bond</keyword>
<evidence type="ECO:0000256" key="10">
    <source>
        <dbReference type="ARBA" id="ARBA00023136"/>
    </source>
</evidence>
<dbReference type="InterPro" id="IPR018097">
    <property type="entry name" value="EGF_Ca-bd_CS"/>
</dbReference>
<evidence type="ECO:0000256" key="2">
    <source>
        <dbReference type="ARBA" id="ARBA00022527"/>
    </source>
</evidence>
<keyword evidence="12" id="KW-0325">Glycoprotein</keyword>
<dbReference type="InterPro" id="IPR011009">
    <property type="entry name" value="Kinase-like_dom_sf"/>
</dbReference>
<dbReference type="Pfam" id="PF07714">
    <property type="entry name" value="PK_Tyr_Ser-Thr"/>
    <property type="match status" value="1"/>
</dbReference>
<dbReference type="PROSITE" id="PS50011">
    <property type="entry name" value="PROTEIN_KINASE_DOM"/>
    <property type="match status" value="1"/>
</dbReference>
<evidence type="ECO:0000313" key="18">
    <source>
        <dbReference type="EMBL" id="KAF3444147.1"/>
    </source>
</evidence>
<feature type="signal peptide" evidence="16">
    <location>
        <begin position="1"/>
        <end position="25"/>
    </location>
</feature>
<dbReference type="Gene3D" id="1.10.510.10">
    <property type="entry name" value="Transferase(Phosphotransferase) domain 1"/>
    <property type="match status" value="1"/>
</dbReference>
<keyword evidence="6" id="KW-0547">Nucleotide-binding</keyword>
<dbReference type="GO" id="GO:0005509">
    <property type="term" value="F:calcium ion binding"/>
    <property type="evidence" value="ECO:0007669"/>
    <property type="project" value="InterPro"/>
</dbReference>
<feature type="transmembrane region" description="Helical" evidence="15">
    <location>
        <begin position="340"/>
        <end position="361"/>
    </location>
</feature>
<keyword evidence="5 16" id="KW-0732">Signal</keyword>
<organism evidence="18 19">
    <name type="scientific">Rhamnella rubrinervis</name>
    <dbReference type="NCBI Taxonomy" id="2594499"/>
    <lineage>
        <taxon>Eukaryota</taxon>
        <taxon>Viridiplantae</taxon>
        <taxon>Streptophyta</taxon>
        <taxon>Embryophyta</taxon>
        <taxon>Tracheophyta</taxon>
        <taxon>Spermatophyta</taxon>
        <taxon>Magnoliopsida</taxon>
        <taxon>eudicotyledons</taxon>
        <taxon>Gunneridae</taxon>
        <taxon>Pentapetalae</taxon>
        <taxon>rosids</taxon>
        <taxon>fabids</taxon>
        <taxon>Rosales</taxon>
        <taxon>Rhamnaceae</taxon>
        <taxon>rhamnoid group</taxon>
        <taxon>Rhamneae</taxon>
        <taxon>Rhamnella</taxon>
    </lineage>
</organism>
<dbReference type="InterPro" id="IPR045274">
    <property type="entry name" value="WAK-like"/>
</dbReference>
<keyword evidence="9 15" id="KW-1133">Transmembrane helix</keyword>
<dbReference type="Gene3D" id="2.10.25.10">
    <property type="entry name" value="Laminin"/>
    <property type="match status" value="1"/>
</dbReference>
<keyword evidence="3" id="KW-0808">Transferase</keyword>
<evidence type="ECO:0000256" key="14">
    <source>
        <dbReference type="ARBA" id="ARBA00047951"/>
    </source>
</evidence>
<gene>
    <name evidence="18" type="ORF">FNV43_RR13837</name>
</gene>
<comment type="caution">
    <text evidence="18">The sequence shown here is derived from an EMBL/GenBank/DDBJ whole genome shotgun (WGS) entry which is preliminary data.</text>
</comment>
<comment type="subcellular location">
    <subcellularLocation>
        <location evidence="1">Membrane</location>
        <topology evidence="1">Single-pass type I membrane protein</topology>
    </subcellularLocation>
</comment>
<dbReference type="PANTHER" id="PTHR27005">
    <property type="entry name" value="WALL-ASSOCIATED RECEPTOR KINASE-LIKE 21"/>
    <property type="match status" value="1"/>
</dbReference>
<protein>
    <recommendedName>
        <fullName evidence="17">Protein kinase domain-containing protein</fullName>
    </recommendedName>
</protein>
<evidence type="ECO:0000256" key="12">
    <source>
        <dbReference type="ARBA" id="ARBA00023180"/>
    </source>
</evidence>
<evidence type="ECO:0000256" key="15">
    <source>
        <dbReference type="SAM" id="Phobius"/>
    </source>
</evidence>
<feature type="chain" id="PRO_5035424115" description="Protein kinase domain-containing protein" evidence="16">
    <location>
        <begin position="26"/>
        <end position="735"/>
    </location>
</feature>
<keyword evidence="10 15" id="KW-0472">Membrane</keyword>
<dbReference type="InterPro" id="IPR008271">
    <property type="entry name" value="Ser/Thr_kinase_AS"/>
</dbReference>
<evidence type="ECO:0000256" key="3">
    <source>
        <dbReference type="ARBA" id="ARBA00022679"/>
    </source>
</evidence>
<dbReference type="Gene3D" id="3.30.200.20">
    <property type="entry name" value="Phosphorylase Kinase, domain 1"/>
    <property type="match status" value="1"/>
</dbReference>
<evidence type="ECO:0000256" key="6">
    <source>
        <dbReference type="ARBA" id="ARBA00022741"/>
    </source>
</evidence>
<dbReference type="GO" id="GO:0007166">
    <property type="term" value="P:cell surface receptor signaling pathway"/>
    <property type="evidence" value="ECO:0007669"/>
    <property type="project" value="InterPro"/>
</dbReference>
<evidence type="ECO:0000256" key="11">
    <source>
        <dbReference type="ARBA" id="ARBA00023157"/>
    </source>
</evidence>
<dbReference type="InterPro" id="IPR013695">
    <property type="entry name" value="WAK"/>
</dbReference>
<keyword evidence="8" id="KW-0067">ATP-binding</keyword>
<keyword evidence="4 15" id="KW-0812">Transmembrane</keyword>
<name>A0A8K0H1V8_9ROSA</name>
<reference evidence="18" key="1">
    <citation type="submission" date="2020-03" db="EMBL/GenBank/DDBJ databases">
        <title>A high-quality chromosome-level genome assembly of a woody plant with both climbing and erect habits, Rhamnella rubrinervis.</title>
        <authorList>
            <person name="Lu Z."/>
            <person name="Yang Y."/>
            <person name="Zhu X."/>
            <person name="Sun Y."/>
        </authorList>
    </citation>
    <scope>NUCLEOTIDE SEQUENCE</scope>
    <source>
        <strain evidence="18">BYM</strain>
        <tissue evidence="18">Leaf</tissue>
    </source>
</reference>
<dbReference type="EMBL" id="VOIH02000006">
    <property type="protein sequence ID" value="KAF3444147.1"/>
    <property type="molecule type" value="Genomic_DNA"/>
</dbReference>
<sequence length="735" mass="81408">MAELGKSLVLFHLVLFSWLIAQVASVLVAPIAKPGCDSRCGNVSIPYPFGTGDGCFVDDWFEIICDNSTTIPKPFMNSTKLEVMEISVEGTLRVRNPITFFNCSDKETGRQSANLERSPFFFSQNNRFAAVGCGSIALMNSGSASIGGCSSICSATSNNSCNGINCCQTTIPSDLKAFNTSFLSIDAENENQCKFAFMVDQHWFSSSSTNISAIPHMVDVPLELKWELYHSTSDVFGVFVATNETSNSADPRCYWNSTISEYECYRNSSCDTYTVTSFQSRIECSCGGGFEGNPYVLDGCVDINECMEGFCEGEGLVCRNSAGGYICYPRESEKSRVKEALIGVSSGILGLMFLLTCAWSLHKFLIKRRKEKFFKLNGGLLLQQQLSSGEANIEKTKLFKSNELQKATDQFSANRVLGQGGQGTVYKGMLADGKIVAVKKSTRVDQGKVSEFINEVVILSQINHRNVVKLLGCCLETQVPLLVYEFIPNGTLYQYIHDKKQDFPLTLETRLRIATEIAAAISYLHSAASFPIYHRDIKSSNILLDEKYRAKIADFGTSRSIAIEQTHLTTLVYGTFGYLDPEYFQSSQFTDKSDVYSFGVVLVELLTGQKPISKARAEEGKSLATYFIASMEDNRLFDIVDVRVMMDGNKEAIMEIANLAKRCLNLSGKKRPSMKQVAMELERIQKSAKPSNHAQQNFEESEYDQNEVSFISGWSHSYTGSASPSDVQPLVSFSH</sequence>
<dbReference type="PROSITE" id="PS00108">
    <property type="entry name" value="PROTEIN_KINASE_ST"/>
    <property type="match status" value="1"/>
</dbReference>
<dbReference type="SUPFAM" id="SSF56112">
    <property type="entry name" value="Protein kinase-like (PK-like)"/>
    <property type="match status" value="1"/>
</dbReference>
<dbReference type="CDD" id="cd14066">
    <property type="entry name" value="STKc_IRAK"/>
    <property type="match status" value="1"/>
</dbReference>
<dbReference type="GO" id="GO:0004674">
    <property type="term" value="F:protein serine/threonine kinase activity"/>
    <property type="evidence" value="ECO:0007669"/>
    <property type="project" value="UniProtKB-KW"/>
</dbReference>
<evidence type="ECO:0000256" key="16">
    <source>
        <dbReference type="SAM" id="SignalP"/>
    </source>
</evidence>
<evidence type="ECO:0000256" key="4">
    <source>
        <dbReference type="ARBA" id="ARBA00022692"/>
    </source>
</evidence>
<dbReference type="InterPro" id="IPR001245">
    <property type="entry name" value="Ser-Thr/Tyr_kinase_cat_dom"/>
</dbReference>
<dbReference type="GO" id="GO:0005524">
    <property type="term" value="F:ATP binding"/>
    <property type="evidence" value="ECO:0007669"/>
    <property type="project" value="UniProtKB-KW"/>
</dbReference>
<dbReference type="PANTHER" id="PTHR27005:SF280">
    <property type="entry name" value="WALL-ASSOCIATED RECEPTOR KINASE-LIKE 8"/>
    <property type="match status" value="1"/>
</dbReference>
<dbReference type="FunFam" id="3.30.200.20:FF:000043">
    <property type="entry name" value="Wall-associated receptor kinase 2"/>
    <property type="match status" value="1"/>
</dbReference>
<dbReference type="InterPro" id="IPR025287">
    <property type="entry name" value="WAK_GUB"/>
</dbReference>
<keyword evidence="7" id="KW-0418">Kinase</keyword>
<comment type="catalytic activity">
    <reaction evidence="14">
        <text>L-threonyl-[protein] + ATP = O-phospho-L-threonyl-[protein] + ADP + H(+)</text>
        <dbReference type="Rhea" id="RHEA:46608"/>
        <dbReference type="Rhea" id="RHEA-COMP:11060"/>
        <dbReference type="Rhea" id="RHEA-COMP:11605"/>
        <dbReference type="ChEBI" id="CHEBI:15378"/>
        <dbReference type="ChEBI" id="CHEBI:30013"/>
        <dbReference type="ChEBI" id="CHEBI:30616"/>
        <dbReference type="ChEBI" id="CHEBI:61977"/>
        <dbReference type="ChEBI" id="CHEBI:456216"/>
    </reaction>
</comment>
<dbReference type="Proteomes" id="UP000796880">
    <property type="component" value="Unassembled WGS sequence"/>
</dbReference>
<dbReference type="SMART" id="SM00220">
    <property type="entry name" value="S_TKc"/>
    <property type="match status" value="1"/>
</dbReference>
<proteinExistence type="predicted"/>
<comment type="catalytic activity">
    <reaction evidence="13">
        <text>L-seryl-[protein] + ATP = O-phospho-L-seryl-[protein] + ADP + H(+)</text>
        <dbReference type="Rhea" id="RHEA:17989"/>
        <dbReference type="Rhea" id="RHEA-COMP:9863"/>
        <dbReference type="Rhea" id="RHEA-COMP:11604"/>
        <dbReference type="ChEBI" id="CHEBI:15378"/>
        <dbReference type="ChEBI" id="CHEBI:29999"/>
        <dbReference type="ChEBI" id="CHEBI:30616"/>
        <dbReference type="ChEBI" id="CHEBI:83421"/>
        <dbReference type="ChEBI" id="CHEBI:456216"/>
    </reaction>
</comment>
<evidence type="ECO:0000256" key="8">
    <source>
        <dbReference type="ARBA" id="ARBA00022840"/>
    </source>
</evidence>
<keyword evidence="2" id="KW-0723">Serine/threonine-protein kinase</keyword>
<evidence type="ECO:0000256" key="7">
    <source>
        <dbReference type="ARBA" id="ARBA00022777"/>
    </source>
</evidence>
<dbReference type="GO" id="GO:0030247">
    <property type="term" value="F:polysaccharide binding"/>
    <property type="evidence" value="ECO:0007669"/>
    <property type="project" value="InterPro"/>
</dbReference>